<feature type="chain" id="PRO_5009526545" evidence="1">
    <location>
        <begin position="26"/>
        <end position="176"/>
    </location>
</feature>
<dbReference type="AlphaFoldDB" id="A0A1F6T3Z1"/>
<evidence type="ECO:0000313" key="2">
    <source>
        <dbReference type="EMBL" id="OGI39786.1"/>
    </source>
</evidence>
<reference evidence="2 3" key="1">
    <citation type="journal article" date="2016" name="Nat. Commun.">
        <title>Thousands of microbial genomes shed light on interconnected biogeochemical processes in an aquifer system.</title>
        <authorList>
            <person name="Anantharaman K."/>
            <person name="Brown C.T."/>
            <person name="Hug L.A."/>
            <person name="Sharon I."/>
            <person name="Castelle C.J."/>
            <person name="Probst A.J."/>
            <person name="Thomas B.C."/>
            <person name="Singh A."/>
            <person name="Wilkins M.J."/>
            <person name="Karaoz U."/>
            <person name="Brodie E.L."/>
            <person name="Williams K.H."/>
            <person name="Hubbard S.S."/>
            <person name="Banfield J.F."/>
        </authorList>
    </citation>
    <scope>NUCLEOTIDE SEQUENCE [LARGE SCALE GENOMIC DNA]</scope>
</reference>
<dbReference type="EMBL" id="MFSQ01000083">
    <property type="protein sequence ID" value="OGI39786.1"/>
    <property type="molecule type" value="Genomic_DNA"/>
</dbReference>
<dbReference type="PROSITE" id="PS51257">
    <property type="entry name" value="PROKAR_LIPOPROTEIN"/>
    <property type="match status" value="1"/>
</dbReference>
<dbReference type="InterPro" id="IPR003787">
    <property type="entry name" value="Sulphur_relay_DsrE/F-like"/>
</dbReference>
<dbReference type="InterPro" id="IPR027396">
    <property type="entry name" value="DsrEFH-like"/>
</dbReference>
<comment type="caution">
    <text evidence="2">The sequence shown here is derived from an EMBL/GenBank/DDBJ whole genome shotgun (WGS) entry which is preliminary data.</text>
</comment>
<dbReference type="STRING" id="1817756.A2140_08840"/>
<proteinExistence type="predicted"/>
<gene>
    <name evidence="2" type="ORF">A2140_08840</name>
</gene>
<dbReference type="SUPFAM" id="SSF75169">
    <property type="entry name" value="DsrEFH-like"/>
    <property type="match status" value="1"/>
</dbReference>
<dbReference type="Gene3D" id="3.40.1260.10">
    <property type="entry name" value="DsrEFH-like"/>
    <property type="match status" value="1"/>
</dbReference>
<organism evidence="2 3">
    <name type="scientific">Candidatus Muproteobacteria bacterium RBG_16_62_13</name>
    <dbReference type="NCBI Taxonomy" id="1817756"/>
    <lineage>
        <taxon>Bacteria</taxon>
        <taxon>Pseudomonadati</taxon>
        <taxon>Pseudomonadota</taxon>
        <taxon>Candidatus Muproteobacteria</taxon>
    </lineage>
</organism>
<keyword evidence="1" id="KW-0732">Signal</keyword>
<dbReference type="Proteomes" id="UP000178379">
    <property type="component" value="Unassembled WGS sequence"/>
</dbReference>
<protein>
    <submittedName>
        <fullName evidence="2">Uncharacterized protein</fullName>
    </submittedName>
</protein>
<name>A0A1F6T3Z1_9PROT</name>
<dbReference type="PANTHER" id="PTHR37691">
    <property type="entry name" value="BLR3518 PROTEIN"/>
    <property type="match status" value="1"/>
</dbReference>
<evidence type="ECO:0000313" key="3">
    <source>
        <dbReference type="Proteomes" id="UP000178379"/>
    </source>
</evidence>
<dbReference type="PANTHER" id="PTHR37691:SF1">
    <property type="entry name" value="BLR3518 PROTEIN"/>
    <property type="match status" value="1"/>
</dbReference>
<sequence>MKTPCPMFVNALLVALFPLSLAACATQPVTPPAPVAKPAEETVRKVVYHADFSDPRRFSAMLTSITNMVNYYQSSLIEYDVRIVFVSHGIRFVTTDKLANTPFAEDAALRAQRETLILRLKGLHEVRGVKFELCDITREAARLPKEKLIPGVTLVRSGVVRLAELQSQGFAYLKIE</sequence>
<accession>A0A1F6T3Z1</accession>
<feature type="signal peptide" evidence="1">
    <location>
        <begin position="1"/>
        <end position="25"/>
    </location>
</feature>
<evidence type="ECO:0000256" key="1">
    <source>
        <dbReference type="SAM" id="SignalP"/>
    </source>
</evidence>
<dbReference type="Pfam" id="PF02635">
    <property type="entry name" value="DsrE"/>
    <property type="match status" value="1"/>
</dbReference>